<gene>
    <name evidence="2" type="ORF">B5C34_11055</name>
</gene>
<feature type="domain" description="Putative endonuclease Z1" evidence="1">
    <location>
        <begin position="399"/>
        <end position="623"/>
    </location>
</feature>
<dbReference type="Gene3D" id="3.40.50.300">
    <property type="entry name" value="P-loop containing nucleotide triphosphate hydrolases"/>
    <property type="match status" value="1"/>
</dbReference>
<dbReference type="Pfam" id="PF10593">
    <property type="entry name" value="Z1"/>
    <property type="match status" value="1"/>
</dbReference>
<dbReference type="RefSeq" id="WP_088712645.1">
    <property type="nucleotide sequence ID" value="NZ_NFZT01000001.1"/>
</dbReference>
<dbReference type="InterPro" id="IPR027417">
    <property type="entry name" value="P-loop_NTPase"/>
</dbReference>
<sequence length="917" mass="104096">MTDRNAEFSYFQKKVAESYREDLQQMASIPRHAIEEILDDDPFGLPETDMEDIRKRLEFSFSVRQDAGHAVRSDYKPWLGDRAIDFRYWKRLRQYFIDDDILPANVVSRLHQVTDEVLDYCGDPEDSGTWKRRGMVMGHVQSGKTTNYASLICKAADAGYRIVILLAGLTNSLRTQTQERIDETFIGKKSLFGQRNPEKMPIMMYSDGELKYPAYGTTRDSDFQKAMASQFGVSLDNLKDPIIFVTKKNKAILENMLEWIEQQRQGGQLIDEPLLLIDDEADNASVNTHADPTRSTAINEVIRRILQQFSRSSYVGYTATPFANIFIDPDSEDEMRGDDLFPRHFIKALDPPGNYVGATSVFSPEGRLRQQMVRIVEDYPDILPLKHKKDHVLEELPPSLLEAIRAFVLVRAIRILRGDGSAHCTMMINVSRFNDVQEKVEGLVFKYQTRLDNAIQTNAGLGDEATADPDIAALAQTFAAEYCETEFSFTDILEALSEASRSIRVITVNMRGGKLDYEAKKKDGLHVIAIGGLALSRGLTLEGLSISYLLRNSAASDTLMQMARWFGYRRNYEDLCRLYICETSVRHYEYIEETIEELRGELKRMEMREETPEQFGLKVRRSETGILITAANKMRHSTRVQLAETFANKHVEGFALLNDDAVNQRNLEATTTFIEELGEPVSEDTVTDEQLAEDVAKHLVWKDVEGRRVLDLLTRFEFHANQPSLARIDGSHSLFGDYVEDRLGDELETWDVIVPFNLGDRPSTIDAATLRRYESLPIRKRNSGRVISSSDGIPAYKPTGNRNRVADPDDAAILLTRQQKDLAEALKTEGTTLRGDRAYCSVRERPVLLIHLFKVTDPGKGMEDLALENTPIVSLSFLMPDSEKQTIPRTYEVNAVYRRQLALFGAEQDDDEEMLGA</sequence>
<reference evidence="3" key="1">
    <citation type="submission" date="2017-05" db="EMBL/GenBank/DDBJ databases">
        <authorList>
            <person name="Lin X."/>
        </authorList>
    </citation>
    <scope>NUCLEOTIDE SEQUENCE [LARGE SCALE GENOMIC DNA]</scope>
    <source>
        <strain evidence="3">JLT2012</strain>
    </source>
</reference>
<dbReference type="Proteomes" id="UP000198462">
    <property type="component" value="Unassembled WGS sequence"/>
</dbReference>
<evidence type="ECO:0000313" key="3">
    <source>
        <dbReference type="Proteomes" id="UP000198462"/>
    </source>
</evidence>
<dbReference type="SUPFAM" id="SSF52540">
    <property type="entry name" value="P-loop containing nucleoside triphosphate hydrolases"/>
    <property type="match status" value="1"/>
</dbReference>
<dbReference type="EMBL" id="NFZT01000001">
    <property type="protein sequence ID" value="OWV33945.1"/>
    <property type="molecule type" value="Genomic_DNA"/>
</dbReference>
<keyword evidence="3" id="KW-1185">Reference proteome</keyword>
<protein>
    <recommendedName>
        <fullName evidence="1">Putative endonuclease Z1 domain-containing protein</fullName>
    </recommendedName>
</protein>
<comment type="caution">
    <text evidence="2">The sequence shown here is derived from an EMBL/GenBank/DDBJ whole genome shotgun (WGS) entry which is preliminary data.</text>
</comment>
<accession>A0A219B6G5</accession>
<proteinExistence type="predicted"/>
<name>A0A219B6G5_9SPHN</name>
<dbReference type="InterPro" id="IPR018310">
    <property type="entry name" value="Put_endonuclease_Z1-dom"/>
</dbReference>
<organism evidence="2 3">
    <name type="scientific">Pacificimonas flava</name>
    <dbReference type="NCBI Taxonomy" id="1234595"/>
    <lineage>
        <taxon>Bacteria</taxon>
        <taxon>Pseudomonadati</taxon>
        <taxon>Pseudomonadota</taxon>
        <taxon>Alphaproteobacteria</taxon>
        <taxon>Sphingomonadales</taxon>
        <taxon>Sphingosinicellaceae</taxon>
        <taxon>Pacificimonas</taxon>
    </lineage>
</organism>
<dbReference type="OrthoDB" id="436461at2"/>
<evidence type="ECO:0000259" key="1">
    <source>
        <dbReference type="Pfam" id="PF10593"/>
    </source>
</evidence>
<evidence type="ECO:0000313" key="2">
    <source>
        <dbReference type="EMBL" id="OWV33945.1"/>
    </source>
</evidence>
<dbReference type="AlphaFoldDB" id="A0A219B6G5"/>